<organism evidence="2 3">
    <name type="scientific">Leucocoprinus birnbaumii</name>
    <dbReference type="NCBI Taxonomy" id="56174"/>
    <lineage>
        <taxon>Eukaryota</taxon>
        <taxon>Fungi</taxon>
        <taxon>Dikarya</taxon>
        <taxon>Basidiomycota</taxon>
        <taxon>Agaricomycotina</taxon>
        <taxon>Agaricomycetes</taxon>
        <taxon>Agaricomycetidae</taxon>
        <taxon>Agaricales</taxon>
        <taxon>Agaricineae</taxon>
        <taxon>Agaricaceae</taxon>
        <taxon>Leucocoprinus</taxon>
    </lineage>
</organism>
<feature type="compositionally biased region" description="Basic and acidic residues" evidence="1">
    <location>
        <begin position="147"/>
        <end position="160"/>
    </location>
</feature>
<keyword evidence="3" id="KW-1185">Reference proteome</keyword>
<evidence type="ECO:0000256" key="1">
    <source>
        <dbReference type="SAM" id="MobiDB-lite"/>
    </source>
</evidence>
<comment type="caution">
    <text evidence="2">The sequence shown here is derived from an EMBL/GenBank/DDBJ whole genome shotgun (WGS) entry which is preliminary data.</text>
</comment>
<name>A0AAD5YS38_9AGAR</name>
<dbReference type="EMBL" id="JANIEX010000647">
    <property type="protein sequence ID" value="KAJ3564610.1"/>
    <property type="molecule type" value="Genomic_DNA"/>
</dbReference>
<proteinExistence type="predicted"/>
<feature type="region of interest" description="Disordered" evidence="1">
    <location>
        <begin position="147"/>
        <end position="176"/>
    </location>
</feature>
<accession>A0AAD5YS38</accession>
<dbReference type="Proteomes" id="UP001213000">
    <property type="component" value="Unassembled WGS sequence"/>
</dbReference>
<evidence type="ECO:0000313" key="2">
    <source>
        <dbReference type="EMBL" id="KAJ3564610.1"/>
    </source>
</evidence>
<sequence>MAPGNSENKYLDAPFVNMHTLKTDNTFEDRLVRMYDIVNAKFETSDKDKLIANLQVAYPSVNGGKFQASVVLYVPCFGSSQAHQPFKLQDKYYLLEGISRDSGRSFVLMRAPEPLDLEDMIDVLNDITEFMNDKCWLEARGVIPPDPRLDHNYEGDEKPPLLKAMAPLEPSTSPSP</sequence>
<evidence type="ECO:0000313" key="3">
    <source>
        <dbReference type="Proteomes" id="UP001213000"/>
    </source>
</evidence>
<protein>
    <submittedName>
        <fullName evidence="2">Uncharacterized protein</fullName>
    </submittedName>
</protein>
<dbReference type="AlphaFoldDB" id="A0AAD5YS38"/>
<gene>
    <name evidence="2" type="ORF">NP233_g8181</name>
</gene>
<reference evidence="2" key="1">
    <citation type="submission" date="2022-07" db="EMBL/GenBank/DDBJ databases">
        <title>Genome Sequence of Leucocoprinus birnbaumii.</title>
        <authorList>
            <person name="Buettner E."/>
        </authorList>
    </citation>
    <scope>NUCLEOTIDE SEQUENCE</scope>
    <source>
        <strain evidence="2">VT141</strain>
    </source>
</reference>